<gene>
    <name evidence="5" type="ORF">PILCRDRAFT_816897</name>
</gene>
<reference evidence="6" key="2">
    <citation type="submission" date="2015-01" db="EMBL/GenBank/DDBJ databases">
        <title>Evolutionary Origins and Diversification of the Mycorrhizal Mutualists.</title>
        <authorList>
            <consortium name="DOE Joint Genome Institute"/>
            <consortium name="Mycorrhizal Genomics Consortium"/>
            <person name="Kohler A."/>
            <person name="Kuo A."/>
            <person name="Nagy L.G."/>
            <person name="Floudas D."/>
            <person name="Copeland A."/>
            <person name="Barry K.W."/>
            <person name="Cichocki N."/>
            <person name="Veneault-Fourrey C."/>
            <person name="LaButti K."/>
            <person name="Lindquist E.A."/>
            <person name="Lipzen A."/>
            <person name="Lundell T."/>
            <person name="Morin E."/>
            <person name="Murat C."/>
            <person name="Riley R."/>
            <person name="Ohm R."/>
            <person name="Sun H."/>
            <person name="Tunlid A."/>
            <person name="Henrissat B."/>
            <person name="Grigoriev I.V."/>
            <person name="Hibbett D.S."/>
            <person name="Martin F."/>
        </authorList>
    </citation>
    <scope>NUCLEOTIDE SEQUENCE [LARGE SCALE GENOMIC DNA]</scope>
    <source>
        <strain evidence="6">F 1598</strain>
    </source>
</reference>
<sequence length="858" mass="96484">MPPASPAIPPKRLLPSKEASLFREVLNLYESKQLKKGLKAADQILKKFPEHGETVCMKGLILTHMGKREEGLELVKKGVRLDLTSHICWHVFGLIQKGEKNYDEALKSYTQALRFDKENLNILRDAAHLQTQLRIYDGLLDTRHTILKLRPSLRQNWLALAVAYHLNGNLTEAKKVLDQYEYILKNVTDYDVEHSEVMLYHVRILEDLGEHAAALSLLDTNAKSRAIVDRTAIMEFRARLLSKLGSTDEAEHAWRALIERNGDNYDYFRGFLRNKEINLDCLTNDNRLEALNVLRDFSAQIPRAAAPRRLALTVATGDDFTELVKTYLVSAITKGIPSLFADIKALYRDPEKQQVVEDIVEELRESLASSQPANADEPPTTYLWTLYFLAQHHSFLSRPARALSLLDLAFQHTPTLPELHTCKARILKHAGDLYGAARCLETARLLDGQDRFLNTKCAKYRLRAGLIDEASEILGLFTKKDAVTPGADLEDMQSLLYLIEEGDAHNRNHHFGLALKKYTAVQKIFDEIDDDQYDFHGYSLRKFTVNIYFSLIAWENKLRSHPAYVSAALASSRIWVAVHDDPSLAAPSTSSSSLDEKKAKKKARKAAIKMQEGTKKIPPTSNEDKALEPPPVKDEDPDGSKLLASPDALELAAKFLSPVVALVKDNLDVWIATYDVAIRRKKYLQAVQALDHARRLSPEHPELHIRTIDLRQRVSSLPQVPPAPIGQVLTEFVSSILSDETSLETFNSQYLQKHTSSAAAVLAAAKVLRKLDASREEVEVVLFTALRTDVQLDIRTALVIISFLGDIQSPRQDEFRAACDSKFESSTIFKPSNELEVLRKEATKGNIAEEADKVEVVG</sequence>
<feature type="region of interest" description="Disordered" evidence="4">
    <location>
        <begin position="584"/>
        <end position="641"/>
    </location>
</feature>
<dbReference type="FunFam" id="1.25.40.1040:FF:000003">
    <property type="entry name" value="N-terminal acetyltransferase A, auxiliary subunit"/>
    <property type="match status" value="1"/>
</dbReference>
<evidence type="ECO:0000313" key="5">
    <source>
        <dbReference type="EMBL" id="KIM85694.1"/>
    </source>
</evidence>
<dbReference type="InterPro" id="IPR021183">
    <property type="entry name" value="NatA_aux_su"/>
</dbReference>
<name>A0A0C3G1J6_PILCF</name>
<dbReference type="Gene3D" id="1.25.40.1010">
    <property type="match status" value="1"/>
</dbReference>
<dbReference type="PIRSF" id="PIRSF000422">
    <property type="entry name" value="N-terminal-AcTrfase-A_aux_su"/>
    <property type="match status" value="1"/>
</dbReference>
<dbReference type="OrthoDB" id="10263032at2759"/>
<evidence type="ECO:0000256" key="1">
    <source>
        <dbReference type="ARBA" id="ARBA00022737"/>
    </source>
</evidence>
<dbReference type="GO" id="GO:0031415">
    <property type="term" value="C:NatA complex"/>
    <property type="evidence" value="ECO:0007669"/>
    <property type="project" value="TreeGrafter"/>
</dbReference>
<dbReference type="PANTHER" id="PTHR22767">
    <property type="entry name" value="N-TERMINAL ACETYLTRANSFERASE-RELATED"/>
    <property type="match status" value="1"/>
</dbReference>
<organism evidence="5 6">
    <name type="scientific">Piloderma croceum (strain F 1598)</name>
    <dbReference type="NCBI Taxonomy" id="765440"/>
    <lineage>
        <taxon>Eukaryota</taxon>
        <taxon>Fungi</taxon>
        <taxon>Dikarya</taxon>
        <taxon>Basidiomycota</taxon>
        <taxon>Agaricomycotina</taxon>
        <taxon>Agaricomycetes</taxon>
        <taxon>Agaricomycetidae</taxon>
        <taxon>Atheliales</taxon>
        <taxon>Atheliaceae</taxon>
        <taxon>Piloderma</taxon>
    </lineage>
</organism>
<accession>A0A0C3G1J6</accession>
<dbReference type="SMART" id="SM00028">
    <property type="entry name" value="TPR"/>
    <property type="match status" value="5"/>
</dbReference>
<dbReference type="Pfam" id="PF12569">
    <property type="entry name" value="NatA_aux_su"/>
    <property type="match status" value="1"/>
</dbReference>
<evidence type="ECO:0000256" key="4">
    <source>
        <dbReference type="SAM" id="MobiDB-lite"/>
    </source>
</evidence>
<feature type="repeat" description="TPR" evidence="3">
    <location>
        <begin position="86"/>
        <end position="119"/>
    </location>
</feature>
<keyword evidence="6" id="KW-1185">Reference proteome</keyword>
<dbReference type="InterPro" id="IPR011990">
    <property type="entry name" value="TPR-like_helical_dom_sf"/>
</dbReference>
<keyword evidence="1" id="KW-0677">Repeat</keyword>
<dbReference type="PANTHER" id="PTHR22767:SF2">
    <property type="entry name" value="N(ALPHA)-ACETYLTRANSFERASE 15_16, ISOFORM A"/>
    <property type="match status" value="1"/>
</dbReference>
<feature type="compositionally biased region" description="Low complexity" evidence="4">
    <location>
        <begin position="584"/>
        <end position="593"/>
    </location>
</feature>
<protein>
    <submittedName>
        <fullName evidence="5">Uncharacterized protein</fullName>
    </submittedName>
</protein>
<evidence type="ECO:0000256" key="3">
    <source>
        <dbReference type="PROSITE-ProRule" id="PRU00339"/>
    </source>
</evidence>
<evidence type="ECO:0000313" key="6">
    <source>
        <dbReference type="Proteomes" id="UP000054166"/>
    </source>
</evidence>
<dbReference type="InterPro" id="IPR019734">
    <property type="entry name" value="TPR_rpt"/>
</dbReference>
<dbReference type="Proteomes" id="UP000054166">
    <property type="component" value="Unassembled WGS sequence"/>
</dbReference>
<feature type="compositionally biased region" description="Basic and acidic residues" evidence="4">
    <location>
        <begin position="622"/>
        <end position="634"/>
    </location>
</feature>
<dbReference type="AlphaFoldDB" id="A0A0C3G1J6"/>
<dbReference type="SUPFAM" id="SSF48452">
    <property type="entry name" value="TPR-like"/>
    <property type="match status" value="3"/>
</dbReference>
<dbReference type="PROSITE" id="PS50005">
    <property type="entry name" value="TPR"/>
    <property type="match status" value="1"/>
</dbReference>
<dbReference type="HOGENOM" id="CLU_006686_1_0_1"/>
<dbReference type="Pfam" id="PF13181">
    <property type="entry name" value="TPR_8"/>
    <property type="match status" value="1"/>
</dbReference>
<dbReference type="FunCoup" id="A0A0C3G1J6">
    <property type="interactions" value="596"/>
</dbReference>
<dbReference type="STRING" id="765440.A0A0C3G1J6"/>
<dbReference type="EMBL" id="KN832984">
    <property type="protein sequence ID" value="KIM85694.1"/>
    <property type="molecule type" value="Genomic_DNA"/>
</dbReference>
<proteinExistence type="predicted"/>
<dbReference type="InParanoid" id="A0A0C3G1J6"/>
<keyword evidence="2 3" id="KW-0802">TPR repeat</keyword>
<reference evidence="5 6" key="1">
    <citation type="submission" date="2014-04" db="EMBL/GenBank/DDBJ databases">
        <authorList>
            <consortium name="DOE Joint Genome Institute"/>
            <person name="Kuo A."/>
            <person name="Tarkka M."/>
            <person name="Buscot F."/>
            <person name="Kohler A."/>
            <person name="Nagy L.G."/>
            <person name="Floudas D."/>
            <person name="Copeland A."/>
            <person name="Barry K.W."/>
            <person name="Cichocki N."/>
            <person name="Veneault-Fourrey C."/>
            <person name="LaButti K."/>
            <person name="Lindquist E.A."/>
            <person name="Lipzen A."/>
            <person name="Lundell T."/>
            <person name="Morin E."/>
            <person name="Murat C."/>
            <person name="Sun H."/>
            <person name="Tunlid A."/>
            <person name="Henrissat B."/>
            <person name="Grigoriev I.V."/>
            <person name="Hibbett D.S."/>
            <person name="Martin F."/>
            <person name="Nordberg H.P."/>
            <person name="Cantor M.N."/>
            <person name="Hua S.X."/>
        </authorList>
    </citation>
    <scope>NUCLEOTIDE SEQUENCE [LARGE SCALE GENOMIC DNA]</scope>
    <source>
        <strain evidence="5 6">F 1598</strain>
    </source>
</reference>
<evidence type="ECO:0000256" key="2">
    <source>
        <dbReference type="ARBA" id="ARBA00022803"/>
    </source>
</evidence>
<dbReference type="Gene3D" id="1.25.40.1040">
    <property type="match status" value="1"/>
</dbReference>